<evidence type="ECO:0000313" key="2">
    <source>
        <dbReference type="Proteomes" id="UP000550729"/>
    </source>
</evidence>
<dbReference type="EMBL" id="JABBNB010000039">
    <property type="protein sequence ID" value="NMO04680.1"/>
    <property type="molecule type" value="Genomic_DNA"/>
</dbReference>
<dbReference type="Proteomes" id="UP000550729">
    <property type="component" value="Unassembled WGS sequence"/>
</dbReference>
<evidence type="ECO:0000313" key="1">
    <source>
        <dbReference type="EMBL" id="NMO04680.1"/>
    </source>
</evidence>
<gene>
    <name evidence="1" type="ORF">HH308_26005</name>
</gene>
<protein>
    <submittedName>
        <fullName evidence="1">Uncharacterized protein</fullName>
    </submittedName>
</protein>
<keyword evidence="2" id="KW-1185">Reference proteome</keyword>
<dbReference type="RefSeq" id="WP_170197185.1">
    <property type="nucleotide sequence ID" value="NZ_JABBNB010000039.1"/>
</dbReference>
<accession>A0A848L122</accession>
<organism evidence="1 2">
    <name type="scientific">Gordonia asplenii</name>
    <dbReference type="NCBI Taxonomy" id="2725283"/>
    <lineage>
        <taxon>Bacteria</taxon>
        <taxon>Bacillati</taxon>
        <taxon>Actinomycetota</taxon>
        <taxon>Actinomycetes</taxon>
        <taxon>Mycobacteriales</taxon>
        <taxon>Gordoniaceae</taxon>
        <taxon>Gordonia</taxon>
    </lineage>
</organism>
<reference evidence="1 2" key="1">
    <citation type="submission" date="2020-04" db="EMBL/GenBank/DDBJ databases">
        <title>Gordonia sp. nov. TBRC 11910.</title>
        <authorList>
            <person name="Suriyachadkun C."/>
        </authorList>
    </citation>
    <scope>NUCLEOTIDE SEQUENCE [LARGE SCALE GENOMIC DNA]</scope>
    <source>
        <strain evidence="1 2">TBRC 11910</strain>
    </source>
</reference>
<sequence length="187" mass="20899">MTQTATRATDLTSMTHAELVDLFATLDAPALTEMIGEFDGTPLRQPDLVRTAIAAVKVRNPLHLWKTKGFRQIDEHSGRGYNIHRWAITGRLDYRDPMTTRIAASHIDGRPAFQLDYRTFDTVNGALNLVDDVRRVSPGLYLGFGMLGFTDRQRSVLQPFMLEATGRPYVADVGALRSEQRHGAKVS</sequence>
<dbReference type="AlphaFoldDB" id="A0A848L122"/>
<comment type="caution">
    <text evidence="1">The sequence shown here is derived from an EMBL/GenBank/DDBJ whole genome shotgun (WGS) entry which is preliminary data.</text>
</comment>
<name>A0A848L122_9ACTN</name>
<proteinExistence type="predicted"/>